<evidence type="ECO:0000259" key="11">
    <source>
        <dbReference type="Pfam" id="PF16178"/>
    </source>
</evidence>
<feature type="transmembrane region" description="Helical" evidence="8">
    <location>
        <begin position="601"/>
        <end position="626"/>
    </location>
</feature>
<comment type="subcellular location">
    <subcellularLocation>
        <location evidence="1">Cell membrane</location>
        <topology evidence="1">Multi-pass membrane protein</topology>
    </subcellularLocation>
    <subcellularLocation>
        <location evidence="8">Membrane</location>
        <topology evidence="8">Multi-pass membrane protein</topology>
    </subcellularLocation>
</comment>
<evidence type="ECO:0000256" key="8">
    <source>
        <dbReference type="RuleBase" id="RU280814"/>
    </source>
</evidence>
<feature type="compositionally biased region" description="Polar residues" evidence="9">
    <location>
        <begin position="144"/>
        <end position="156"/>
    </location>
</feature>
<feature type="transmembrane region" description="Helical" evidence="8">
    <location>
        <begin position="646"/>
        <end position="669"/>
    </location>
</feature>
<dbReference type="OrthoDB" id="296386at2759"/>
<dbReference type="InterPro" id="IPR032394">
    <property type="entry name" value="Anoct_dimer"/>
</dbReference>
<dbReference type="GO" id="GO:0046983">
    <property type="term" value="F:protein dimerization activity"/>
    <property type="evidence" value="ECO:0007669"/>
    <property type="project" value="InterPro"/>
</dbReference>
<dbReference type="PANTHER" id="PTHR12308">
    <property type="entry name" value="ANOCTAMIN"/>
    <property type="match status" value="1"/>
</dbReference>
<dbReference type="Pfam" id="PF16178">
    <property type="entry name" value="Anoct_dimer"/>
    <property type="match status" value="1"/>
</dbReference>
<reference evidence="12 13" key="1">
    <citation type="journal article" date="2019" name="J. Hered.">
        <title>An Improved Genome Assembly for Drosophila navojoa, the Basal Species in the mojavensis Cluster.</title>
        <authorList>
            <person name="Vanderlinde T."/>
            <person name="Dupim E.G."/>
            <person name="Nazario-Yepiz N.O."/>
            <person name="Carvalho A.B."/>
        </authorList>
    </citation>
    <scope>NUCLEOTIDE SEQUENCE [LARGE SCALE GENOMIC DNA]</scope>
    <source>
        <strain evidence="12">Navoj_Jal97</strain>
        <tissue evidence="12">Whole organism</tissue>
    </source>
</reference>
<dbReference type="OMA" id="LFFEDCI"/>
<feature type="transmembrane region" description="Helical" evidence="8">
    <location>
        <begin position="821"/>
        <end position="847"/>
    </location>
</feature>
<evidence type="ECO:0000256" key="4">
    <source>
        <dbReference type="ARBA" id="ARBA00022692"/>
    </source>
</evidence>
<comment type="caution">
    <text evidence="8">Lacks conserved residue(s) required for the propagation of feature annotation.</text>
</comment>
<keyword evidence="5 8" id="KW-1133">Transmembrane helix</keyword>
<organism evidence="12 13">
    <name type="scientific">Drosophila navojoa</name>
    <name type="common">Fruit fly</name>
    <dbReference type="NCBI Taxonomy" id="7232"/>
    <lineage>
        <taxon>Eukaryota</taxon>
        <taxon>Metazoa</taxon>
        <taxon>Ecdysozoa</taxon>
        <taxon>Arthropoda</taxon>
        <taxon>Hexapoda</taxon>
        <taxon>Insecta</taxon>
        <taxon>Pterygota</taxon>
        <taxon>Neoptera</taxon>
        <taxon>Endopterygota</taxon>
        <taxon>Diptera</taxon>
        <taxon>Brachycera</taxon>
        <taxon>Muscomorpha</taxon>
        <taxon>Ephydroidea</taxon>
        <taxon>Drosophilidae</taxon>
        <taxon>Drosophila</taxon>
    </lineage>
</organism>
<evidence type="ECO:0000256" key="6">
    <source>
        <dbReference type="ARBA" id="ARBA00023136"/>
    </source>
</evidence>
<evidence type="ECO:0000256" key="2">
    <source>
        <dbReference type="ARBA" id="ARBA00009671"/>
    </source>
</evidence>
<comment type="similarity">
    <text evidence="2 8">Belongs to the anoctamin family.</text>
</comment>
<keyword evidence="7" id="KW-0325">Glycoprotein</keyword>
<keyword evidence="3" id="KW-1003">Cell membrane</keyword>
<dbReference type="PANTHER" id="PTHR12308:SF83">
    <property type="entry name" value="ANOCTAMIN"/>
    <property type="match status" value="1"/>
</dbReference>
<keyword evidence="13" id="KW-1185">Reference proteome</keyword>
<sequence>MLNLDNANDGSDADEFQTPPTLPQPRPQPGEESAQVLAEQATRPNVSIQPPYSAPLAPYDMELVKRAGLQGKLLAKESIWGGAIKLDDRGAEATTRFVDLERGGEAGKARKSSTESLSLHEKRARFAESGLSSTYQLPDTVGSLTNGKNPTLNQTDPLLPMPEPTESYDERECSCPREYYQRAELNTSLFFADCKRSIDFVLAYRTNPNEATEAENEEKRRIFQENLIQQGLEVELSEKDQIYFVKIHAPLEVLRRYAEILKLRMPMKESLCNLRVYERSNRLHNAAHYLSKKIPGLSVVDRSSKSVFSSLRSSCQFFLQHIYVDENYFPKRAHRFTAIYSRDKEYLFDIRQDCFFTTAVRSRIVEFILDRQRFPAKRQNDMAFGIERLVAEGVYCAAYPLHDGEITEKGTMRELLYTHWASVKKWYRYQPLDDIKEYFGVKIGLYFAWLGYYTYMLLLASIVGVACFIYSWVSLDNYVPVKDICLRSNSNTTMCPLCDWCEFWNLGETCNYAKITYLIDNPSTIFFAVFMSFWATLFLELWKRYSAEITHRWDLTGFDVHEEHPRPQYLARLEHIEPTRTDYVTNIKEPRVPFWRMKLPATVFSFSVVVLLIALAFVALVAVVVHRMSMLAALKVDGSGMTTSKAIVIAAASAAFVNLCLLYILNYLYNHLAEYLTELEMWRTQTQFDDSLTLKIYLLQFVNYYASIFYIAFFKGKFVGHPGEYITVFKYRQEECSSGGCLTELCIQLAIIMIGKQAFNTILEVYLPMFWRKVQAIQVGLSRLFGNSVKPDKAKDERWMRDFKLLDWGARSLFPEYLEMVLQYGFVTIFVAAFPLAPFFALLNNILEMRLDAKKLLTHHKRPVSQRVRDIGVWYRILDCIGKLSVITNGFIIAFTSDMIPRLVYRSLKSPDGSLNGYLDFTLSEFRISDSSKLRSLAGDFSNITTCKYTDYREPPTSPNKYHLTSTFYIILACRLGFVVVFENSN</sequence>
<feature type="transmembrane region" description="Helical" evidence="8">
    <location>
        <begin position="524"/>
        <end position="542"/>
    </location>
</feature>
<dbReference type="InterPro" id="IPR049452">
    <property type="entry name" value="Anoctamin_TM"/>
</dbReference>
<dbReference type="InterPro" id="IPR007632">
    <property type="entry name" value="Anoctamin"/>
</dbReference>
<gene>
    <name evidence="12" type="ORF">AWZ03_003998</name>
</gene>
<keyword evidence="6 8" id="KW-0472">Membrane</keyword>
<dbReference type="STRING" id="7232.A0A484BL38"/>
<evidence type="ECO:0000256" key="1">
    <source>
        <dbReference type="ARBA" id="ARBA00004651"/>
    </source>
</evidence>
<evidence type="ECO:0000256" key="9">
    <source>
        <dbReference type="SAM" id="MobiDB-lite"/>
    </source>
</evidence>
<dbReference type="AlphaFoldDB" id="A0A484BL38"/>
<dbReference type="EMBL" id="LSRL02000022">
    <property type="protein sequence ID" value="TDG49507.1"/>
    <property type="molecule type" value="Genomic_DNA"/>
</dbReference>
<feature type="region of interest" description="Disordered" evidence="9">
    <location>
        <begin position="144"/>
        <end position="169"/>
    </location>
</feature>
<comment type="caution">
    <text evidence="12">The sequence shown here is derived from an EMBL/GenBank/DDBJ whole genome shotgun (WGS) entry which is preliminary data.</text>
</comment>
<feature type="transmembrane region" description="Helical" evidence="8">
    <location>
        <begin position="452"/>
        <end position="473"/>
    </location>
</feature>
<evidence type="ECO:0000256" key="5">
    <source>
        <dbReference type="ARBA" id="ARBA00022989"/>
    </source>
</evidence>
<dbReference type="Proteomes" id="UP000295192">
    <property type="component" value="Unassembled WGS sequence"/>
</dbReference>
<proteinExistence type="inferred from homology"/>
<protein>
    <recommendedName>
        <fullName evidence="8">Anoctamin</fullName>
    </recommendedName>
</protein>
<feature type="domain" description="Anoctamin dimerisation" evidence="11">
    <location>
        <begin position="190"/>
        <end position="432"/>
    </location>
</feature>
<dbReference type="GO" id="GO:0005254">
    <property type="term" value="F:chloride channel activity"/>
    <property type="evidence" value="ECO:0007669"/>
    <property type="project" value="TreeGrafter"/>
</dbReference>
<keyword evidence="4 8" id="KW-0812">Transmembrane</keyword>
<name>A0A484BL38_DRONA</name>
<dbReference type="GO" id="GO:0005886">
    <property type="term" value="C:plasma membrane"/>
    <property type="evidence" value="ECO:0007669"/>
    <property type="project" value="UniProtKB-SubCell"/>
</dbReference>
<evidence type="ECO:0000259" key="10">
    <source>
        <dbReference type="Pfam" id="PF04547"/>
    </source>
</evidence>
<evidence type="ECO:0000256" key="7">
    <source>
        <dbReference type="ARBA" id="ARBA00023180"/>
    </source>
</evidence>
<dbReference type="Pfam" id="PF04547">
    <property type="entry name" value="Anoctamin"/>
    <property type="match status" value="1"/>
</dbReference>
<evidence type="ECO:0000313" key="12">
    <source>
        <dbReference type="EMBL" id="TDG49507.1"/>
    </source>
</evidence>
<evidence type="ECO:0000313" key="13">
    <source>
        <dbReference type="Proteomes" id="UP000295192"/>
    </source>
</evidence>
<feature type="transmembrane region" description="Helical" evidence="8">
    <location>
        <begin position="692"/>
        <end position="713"/>
    </location>
</feature>
<evidence type="ECO:0000256" key="3">
    <source>
        <dbReference type="ARBA" id="ARBA00022475"/>
    </source>
</evidence>
<accession>A0A484BL38</accession>
<feature type="region of interest" description="Disordered" evidence="9">
    <location>
        <begin position="1"/>
        <end position="52"/>
    </location>
</feature>
<feature type="domain" description="Anoctamin transmembrane" evidence="10">
    <location>
        <begin position="435"/>
        <end position="984"/>
    </location>
</feature>